<name>A0AAX0Z1B6_9GAMM</name>
<dbReference type="AlphaFoldDB" id="A0AAX0Z1B6"/>
<keyword evidence="1" id="KW-1133">Transmembrane helix</keyword>
<keyword evidence="1" id="KW-0472">Membrane</keyword>
<dbReference type="EMBL" id="PYOZ01000003">
    <property type="protein sequence ID" value="PSX45894.1"/>
    <property type="molecule type" value="Genomic_DNA"/>
</dbReference>
<organism evidence="2 3">
    <name type="scientific">Photobacterium kishitanii</name>
    <dbReference type="NCBI Taxonomy" id="318456"/>
    <lineage>
        <taxon>Bacteria</taxon>
        <taxon>Pseudomonadati</taxon>
        <taxon>Pseudomonadota</taxon>
        <taxon>Gammaproteobacteria</taxon>
        <taxon>Vibrionales</taxon>
        <taxon>Vibrionaceae</taxon>
        <taxon>Photobacterium</taxon>
    </lineage>
</organism>
<keyword evidence="3" id="KW-1185">Reference proteome</keyword>
<reference evidence="2 3" key="1">
    <citation type="submission" date="2018-01" db="EMBL/GenBank/DDBJ databases">
        <title>Whole genome sequencing of Histamine producing bacteria.</title>
        <authorList>
            <person name="Butler K."/>
        </authorList>
    </citation>
    <scope>NUCLEOTIDE SEQUENCE [LARGE SCALE GENOMIC DNA]</scope>
    <source>
        <strain evidence="2 3">A1-4</strain>
    </source>
</reference>
<sequence>MQAVESIILLEIVISLFIGVTFYRYNRKKEGLFFSESDKCVYLNNKKILNLRSCSMNYRFMKYLFDNSNRVITEKELKDNVFFRDIYINKLVSNLNLPAEVRENIFIIENRTVILLPLSHKKQR</sequence>
<gene>
    <name evidence="2" type="ORF">C0W53_07730</name>
</gene>
<accession>A0AAX0Z1B6</accession>
<feature type="transmembrane region" description="Helical" evidence="1">
    <location>
        <begin position="6"/>
        <end position="25"/>
    </location>
</feature>
<evidence type="ECO:0000313" key="3">
    <source>
        <dbReference type="Proteomes" id="UP000240728"/>
    </source>
</evidence>
<dbReference type="RefSeq" id="WP_045041081.1">
    <property type="nucleotide sequence ID" value="NZ_JZTB01000027.1"/>
</dbReference>
<protein>
    <submittedName>
        <fullName evidence="2">Uncharacterized protein</fullName>
    </submittedName>
</protein>
<evidence type="ECO:0000313" key="2">
    <source>
        <dbReference type="EMBL" id="PSX45894.1"/>
    </source>
</evidence>
<dbReference type="Proteomes" id="UP000240728">
    <property type="component" value="Unassembled WGS sequence"/>
</dbReference>
<proteinExistence type="predicted"/>
<comment type="caution">
    <text evidence="2">The sequence shown here is derived from an EMBL/GenBank/DDBJ whole genome shotgun (WGS) entry which is preliminary data.</text>
</comment>
<keyword evidence="1" id="KW-0812">Transmembrane</keyword>
<evidence type="ECO:0000256" key="1">
    <source>
        <dbReference type="SAM" id="Phobius"/>
    </source>
</evidence>